<dbReference type="Proteomes" id="UP000242188">
    <property type="component" value="Unassembled WGS sequence"/>
</dbReference>
<evidence type="ECO:0000256" key="7">
    <source>
        <dbReference type="SAM" id="Phobius"/>
    </source>
</evidence>
<proteinExistence type="inferred from homology"/>
<dbReference type="PANTHER" id="PTHR24289:SF1">
    <property type="entry name" value="STEROID 17-ALPHA-HYDROXYLASE_17,20 LYASE"/>
    <property type="match status" value="1"/>
</dbReference>
<keyword evidence="7" id="KW-1133">Transmembrane helix</keyword>
<keyword evidence="6" id="KW-0503">Monooxygenase</keyword>
<reference evidence="8 9" key="1">
    <citation type="journal article" date="2017" name="Nat. Ecol. Evol.">
        <title>Scallop genome provides insights into evolution of bilaterian karyotype and development.</title>
        <authorList>
            <person name="Wang S."/>
            <person name="Zhang J."/>
            <person name="Jiao W."/>
            <person name="Li J."/>
            <person name="Xun X."/>
            <person name="Sun Y."/>
            <person name="Guo X."/>
            <person name="Huan P."/>
            <person name="Dong B."/>
            <person name="Zhang L."/>
            <person name="Hu X."/>
            <person name="Sun X."/>
            <person name="Wang J."/>
            <person name="Zhao C."/>
            <person name="Wang Y."/>
            <person name="Wang D."/>
            <person name="Huang X."/>
            <person name="Wang R."/>
            <person name="Lv J."/>
            <person name="Li Y."/>
            <person name="Zhang Z."/>
            <person name="Liu B."/>
            <person name="Lu W."/>
            <person name="Hui Y."/>
            <person name="Liang J."/>
            <person name="Zhou Z."/>
            <person name="Hou R."/>
            <person name="Li X."/>
            <person name="Liu Y."/>
            <person name="Li H."/>
            <person name="Ning X."/>
            <person name="Lin Y."/>
            <person name="Zhao L."/>
            <person name="Xing Q."/>
            <person name="Dou J."/>
            <person name="Li Y."/>
            <person name="Mao J."/>
            <person name="Guo H."/>
            <person name="Dou H."/>
            <person name="Li T."/>
            <person name="Mu C."/>
            <person name="Jiang W."/>
            <person name="Fu Q."/>
            <person name="Fu X."/>
            <person name="Miao Y."/>
            <person name="Liu J."/>
            <person name="Yu Q."/>
            <person name="Li R."/>
            <person name="Liao H."/>
            <person name="Li X."/>
            <person name="Kong Y."/>
            <person name="Jiang Z."/>
            <person name="Chourrout D."/>
            <person name="Li R."/>
            <person name="Bao Z."/>
        </authorList>
    </citation>
    <scope>NUCLEOTIDE SEQUENCE [LARGE SCALE GENOMIC DNA]</scope>
    <source>
        <strain evidence="8 9">PY_sf001</strain>
    </source>
</reference>
<comment type="caution">
    <text evidence="8">The sequence shown here is derived from an EMBL/GenBank/DDBJ whole genome shotgun (WGS) entry which is preliminary data.</text>
</comment>
<dbReference type="AlphaFoldDB" id="A0A210QII3"/>
<evidence type="ECO:0000256" key="6">
    <source>
        <dbReference type="ARBA" id="ARBA00023033"/>
    </source>
</evidence>
<keyword evidence="7" id="KW-0812">Transmembrane</keyword>
<dbReference type="SUPFAM" id="SSF48264">
    <property type="entry name" value="Cytochrome P450"/>
    <property type="match status" value="1"/>
</dbReference>
<dbReference type="STRING" id="6573.A0A210QII3"/>
<evidence type="ECO:0000256" key="1">
    <source>
        <dbReference type="ARBA" id="ARBA00010617"/>
    </source>
</evidence>
<dbReference type="GO" id="GO:0005506">
    <property type="term" value="F:iron ion binding"/>
    <property type="evidence" value="ECO:0007669"/>
    <property type="project" value="InterPro"/>
</dbReference>
<keyword evidence="5" id="KW-0408">Iron</keyword>
<dbReference type="GO" id="GO:0042446">
    <property type="term" value="P:hormone biosynthetic process"/>
    <property type="evidence" value="ECO:0007669"/>
    <property type="project" value="TreeGrafter"/>
</dbReference>
<organism evidence="8 9">
    <name type="scientific">Mizuhopecten yessoensis</name>
    <name type="common">Japanese scallop</name>
    <name type="synonym">Patinopecten yessoensis</name>
    <dbReference type="NCBI Taxonomy" id="6573"/>
    <lineage>
        <taxon>Eukaryota</taxon>
        <taxon>Metazoa</taxon>
        <taxon>Spiralia</taxon>
        <taxon>Lophotrochozoa</taxon>
        <taxon>Mollusca</taxon>
        <taxon>Bivalvia</taxon>
        <taxon>Autobranchia</taxon>
        <taxon>Pteriomorphia</taxon>
        <taxon>Pectinida</taxon>
        <taxon>Pectinoidea</taxon>
        <taxon>Pectinidae</taxon>
        <taxon>Mizuhopecten</taxon>
    </lineage>
</organism>
<keyword evidence="9" id="KW-1185">Reference proteome</keyword>
<feature type="transmembrane region" description="Helical" evidence="7">
    <location>
        <begin position="6"/>
        <end position="25"/>
    </location>
</feature>
<dbReference type="Gene3D" id="1.10.630.10">
    <property type="entry name" value="Cytochrome P450"/>
    <property type="match status" value="1"/>
</dbReference>
<dbReference type="InterPro" id="IPR001128">
    <property type="entry name" value="Cyt_P450"/>
</dbReference>
<dbReference type="InterPro" id="IPR036396">
    <property type="entry name" value="Cyt_P450_sf"/>
</dbReference>
<evidence type="ECO:0000256" key="2">
    <source>
        <dbReference type="ARBA" id="ARBA00022617"/>
    </source>
</evidence>
<name>A0A210QII3_MIZYE</name>
<accession>A0A210QII3</accession>
<dbReference type="PRINTS" id="PR00463">
    <property type="entry name" value="EP450I"/>
</dbReference>
<comment type="similarity">
    <text evidence="1">Belongs to the cytochrome P450 family.</text>
</comment>
<dbReference type="GO" id="GO:0004508">
    <property type="term" value="F:steroid 17-alpha-monooxygenase activity"/>
    <property type="evidence" value="ECO:0007669"/>
    <property type="project" value="TreeGrafter"/>
</dbReference>
<sequence length="119" mass="13192">MNFGSLFSFNTVTFAFVVVLLILLVSQTLQWPANVPPGPSGYPIIGSMPLLRKGNVLETFRKLRAQYGDVFSLKIGPNLNVVINGAEALREAFVKRGEEFSDRPGGFMTENIFHFKGKL</sequence>
<gene>
    <name evidence="8" type="ORF">KP79_PYT19649</name>
</gene>
<protein>
    <submittedName>
        <fullName evidence="8">Cytochrome P450 2D4</fullName>
    </submittedName>
</protein>
<dbReference type="PANTHER" id="PTHR24289">
    <property type="entry name" value="STEROID 17-ALPHA-HYDROXYLASE/17,20 LYASE"/>
    <property type="match status" value="1"/>
</dbReference>
<evidence type="ECO:0000256" key="3">
    <source>
        <dbReference type="ARBA" id="ARBA00022723"/>
    </source>
</evidence>
<keyword evidence="2" id="KW-0349">Heme</keyword>
<evidence type="ECO:0000313" key="9">
    <source>
        <dbReference type="Proteomes" id="UP000242188"/>
    </source>
</evidence>
<dbReference type="InterPro" id="IPR002401">
    <property type="entry name" value="Cyt_P450_E_grp-I"/>
</dbReference>
<dbReference type="GO" id="GO:0042448">
    <property type="term" value="P:progesterone metabolic process"/>
    <property type="evidence" value="ECO:0007669"/>
    <property type="project" value="TreeGrafter"/>
</dbReference>
<evidence type="ECO:0000256" key="5">
    <source>
        <dbReference type="ARBA" id="ARBA00023004"/>
    </source>
</evidence>
<keyword evidence="7" id="KW-0472">Membrane</keyword>
<evidence type="ECO:0000256" key="4">
    <source>
        <dbReference type="ARBA" id="ARBA00023002"/>
    </source>
</evidence>
<evidence type="ECO:0000313" key="8">
    <source>
        <dbReference type="EMBL" id="OWF48573.1"/>
    </source>
</evidence>
<keyword evidence="4" id="KW-0560">Oxidoreductase</keyword>
<dbReference type="OrthoDB" id="2789670at2759"/>
<dbReference type="GO" id="GO:0020037">
    <property type="term" value="F:heme binding"/>
    <property type="evidence" value="ECO:0007669"/>
    <property type="project" value="InterPro"/>
</dbReference>
<dbReference type="EMBL" id="NEDP02003489">
    <property type="protein sequence ID" value="OWF48573.1"/>
    <property type="molecule type" value="Genomic_DNA"/>
</dbReference>
<dbReference type="Pfam" id="PF00067">
    <property type="entry name" value="p450"/>
    <property type="match status" value="1"/>
</dbReference>
<keyword evidence="3" id="KW-0479">Metal-binding</keyword>